<dbReference type="PANTHER" id="PTHR33164:SF43">
    <property type="entry name" value="HTH-TYPE TRANSCRIPTIONAL REPRESSOR YETL"/>
    <property type="match status" value="1"/>
</dbReference>
<dbReference type="KEGG" id="celz:E5225_15795"/>
<dbReference type="Pfam" id="PF12802">
    <property type="entry name" value="MarR_2"/>
    <property type="match status" value="1"/>
</dbReference>
<proteinExistence type="predicted"/>
<dbReference type="Proteomes" id="UP000296469">
    <property type="component" value="Chromosome"/>
</dbReference>
<dbReference type="EMBL" id="CP039291">
    <property type="protein sequence ID" value="QCB94806.1"/>
    <property type="molecule type" value="Genomic_DNA"/>
</dbReference>
<dbReference type="SMART" id="SM00347">
    <property type="entry name" value="HTH_MARR"/>
    <property type="match status" value="1"/>
</dbReference>
<protein>
    <submittedName>
        <fullName evidence="2">MarR family transcriptional regulator</fullName>
    </submittedName>
</protein>
<sequence>MPRTGADLALLLLGGYRALVDAATAELAADGHGDFRPVHEFAMRAIAAGADGASDLARRTGVSKQAAAKTIAVLVERGYVTRGADPADARRKRLEVSPLGREVLRRGEGVLDGLRAQWEQRLGEERFAALEADLHTLVGDRVVDPSAAARGRERDRPDPLG</sequence>
<organism evidence="2 3">
    <name type="scientific">Cellulomonas shaoxiangyii</name>
    <dbReference type="NCBI Taxonomy" id="2566013"/>
    <lineage>
        <taxon>Bacteria</taxon>
        <taxon>Bacillati</taxon>
        <taxon>Actinomycetota</taxon>
        <taxon>Actinomycetes</taxon>
        <taxon>Micrococcales</taxon>
        <taxon>Cellulomonadaceae</taxon>
        <taxon>Cellulomonas</taxon>
    </lineage>
</organism>
<dbReference type="GO" id="GO:0003700">
    <property type="term" value="F:DNA-binding transcription factor activity"/>
    <property type="evidence" value="ECO:0007669"/>
    <property type="project" value="InterPro"/>
</dbReference>
<dbReference type="InterPro" id="IPR000835">
    <property type="entry name" value="HTH_MarR-typ"/>
</dbReference>
<dbReference type="InterPro" id="IPR039422">
    <property type="entry name" value="MarR/SlyA-like"/>
</dbReference>
<accession>A0A4P7SNF9</accession>
<gene>
    <name evidence="2" type="ORF">E5225_15795</name>
</gene>
<dbReference type="RefSeq" id="WP_135972080.1">
    <property type="nucleotide sequence ID" value="NZ_CP039291.1"/>
</dbReference>
<feature type="domain" description="HTH marR-type" evidence="1">
    <location>
        <begin position="27"/>
        <end position="127"/>
    </location>
</feature>
<dbReference type="InterPro" id="IPR036388">
    <property type="entry name" value="WH-like_DNA-bd_sf"/>
</dbReference>
<dbReference type="OrthoDB" id="122135at2"/>
<keyword evidence="3" id="KW-1185">Reference proteome</keyword>
<dbReference type="AlphaFoldDB" id="A0A4P7SNF9"/>
<name>A0A4P7SNF9_9CELL</name>
<dbReference type="SUPFAM" id="SSF46785">
    <property type="entry name" value="Winged helix' DNA-binding domain"/>
    <property type="match status" value="1"/>
</dbReference>
<reference evidence="2 3" key="1">
    <citation type="submission" date="2019-04" db="EMBL/GenBank/DDBJ databases">
        <title>Isolation and identification of Cellulomonas shaoxiangyii sp. Nov. isolated from feces of the Tibetan antelopes (Pantholops hodgsonii) in the Qinghai-Tibet plateau of China.</title>
        <authorList>
            <person name="Tian Z."/>
        </authorList>
    </citation>
    <scope>NUCLEOTIDE SEQUENCE [LARGE SCALE GENOMIC DNA]</scope>
    <source>
        <strain evidence="2 3">Z28</strain>
    </source>
</reference>
<dbReference type="Gene3D" id="1.10.10.10">
    <property type="entry name" value="Winged helix-like DNA-binding domain superfamily/Winged helix DNA-binding domain"/>
    <property type="match status" value="1"/>
</dbReference>
<dbReference type="PANTHER" id="PTHR33164">
    <property type="entry name" value="TRANSCRIPTIONAL REGULATOR, MARR FAMILY"/>
    <property type="match status" value="1"/>
</dbReference>
<dbReference type="InterPro" id="IPR036390">
    <property type="entry name" value="WH_DNA-bd_sf"/>
</dbReference>
<dbReference type="GO" id="GO:0006950">
    <property type="term" value="P:response to stress"/>
    <property type="evidence" value="ECO:0007669"/>
    <property type="project" value="TreeGrafter"/>
</dbReference>
<evidence type="ECO:0000313" key="2">
    <source>
        <dbReference type="EMBL" id="QCB94806.1"/>
    </source>
</evidence>
<evidence type="ECO:0000259" key="1">
    <source>
        <dbReference type="SMART" id="SM00347"/>
    </source>
</evidence>
<evidence type="ECO:0000313" key="3">
    <source>
        <dbReference type="Proteomes" id="UP000296469"/>
    </source>
</evidence>